<proteinExistence type="predicted"/>
<accession>C4Y351</accession>
<evidence type="ECO:0000313" key="1">
    <source>
        <dbReference type="EMBL" id="EEQ38838.1"/>
    </source>
</evidence>
<reference evidence="1 2" key="1">
    <citation type="journal article" date="2009" name="Nature">
        <title>Evolution of pathogenicity and sexual reproduction in eight Candida genomes.</title>
        <authorList>
            <person name="Butler G."/>
            <person name="Rasmussen M.D."/>
            <person name="Lin M.F."/>
            <person name="Santos M.A."/>
            <person name="Sakthikumar S."/>
            <person name="Munro C.A."/>
            <person name="Rheinbay E."/>
            <person name="Grabherr M."/>
            <person name="Forche A."/>
            <person name="Reedy J.L."/>
            <person name="Agrafioti I."/>
            <person name="Arnaud M.B."/>
            <person name="Bates S."/>
            <person name="Brown A.J."/>
            <person name="Brunke S."/>
            <person name="Costanzo M.C."/>
            <person name="Fitzpatrick D.A."/>
            <person name="de Groot P.W."/>
            <person name="Harris D."/>
            <person name="Hoyer L.L."/>
            <person name="Hube B."/>
            <person name="Klis F.M."/>
            <person name="Kodira C."/>
            <person name="Lennard N."/>
            <person name="Logue M.E."/>
            <person name="Martin R."/>
            <person name="Neiman A.M."/>
            <person name="Nikolaou E."/>
            <person name="Quail M.A."/>
            <person name="Quinn J."/>
            <person name="Santos M.C."/>
            <person name="Schmitzberger F.F."/>
            <person name="Sherlock G."/>
            <person name="Shah P."/>
            <person name="Silverstein K.A."/>
            <person name="Skrzypek M.S."/>
            <person name="Soll D."/>
            <person name="Staggs R."/>
            <person name="Stansfield I."/>
            <person name="Stumpf M.P."/>
            <person name="Sudbery P.E."/>
            <person name="Srikantha T."/>
            <person name="Zeng Q."/>
            <person name="Berman J."/>
            <person name="Berriman M."/>
            <person name="Heitman J."/>
            <person name="Gow N.A."/>
            <person name="Lorenz M.C."/>
            <person name="Birren B.W."/>
            <person name="Kellis M."/>
            <person name="Cuomo C.A."/>
        </authorList>
    </citation>
    <scope>NUCLEOTIDE SEQUENCE [LARGE SCALE GENOMIC DNA]</scope>
    <source>
        <strain evidence="1 2">ATCC 42720</strain>
    </source>
</reference>
<dbReference type="KEGG" id="clu:CLUG_02964"/>
<sequence>MYVCSPLSRCMFHVAGQKICILRGPTKRNPHTHRGVCSFTHIGNCKLKFAHAAAAYKWYTEKCGIASSGSSDLAHESLFLSYANVVPTRLLPERHASSFYQIVACYPHLLMPIVLPACANIYCRSLTALFRFTSAILASCSVHWLYKTIRSPLHTCSQISFRFRGINLALKFRS</sequence>
<dbReference type="EMBL" id="CH408078">
    <property type="protein sequence ID" value="EEQ38838.1"/>
    <property type="molecule type" value="Genomic_DNA"/>
</dbReference>
<protein>
    <submittedName>
        <fullName evidence="1">Uncharacterized protein</fullName>
    </submittedName>
</protein>
<organism evidence="1 2">
    <name type="scientific">Clavispora lusitaniae (strain ATCC 42720)</name>
    <name type="common">Yeast</name>
    <name type="synonym">Candida lusitaniae</name>
    <dbReference type="NCBI Taxonomy" id="306902"/>
    <lineage>
        <taxon>Eukaryota</taxon>
        <taxon>Fungi</taxon>
        <taxon>Dikarya</taxon>
        <taxon>Ascomycota</taxon>
        <taxon>Saccharomycotina</taxon>
        <taxon>Pichiomycetes</taxon>
        <taxon>Metschnikowiaceae</taxon>
        <taxon>Clavispora</taxon>
    </lineage>
</organism>
<dbReference type="HOGENOM" id="CLU_1539852_0_0_1"/>
<name>C4Y351_CLAL4</name>
<dbReference type="AlphaFoldDB" id="C4Y351"/>
<gene>
    <name evidence="1" type="ORF">CLUG_02964</name>
</gene>
<dbReference type="InParanoid" id="C4Y351"/>
<dbReference type="VEuPathDB" id="FungiDB:CLUG_02964"/>
<evidence type="ECO:0000313" key="2">
    <source>
        <dbReference type="Proteomes" id="UP000007703"/>
    </source>
</evidence>
<dbReference type="Proteomes" id="UP000007703">
    <property type="component" value="Unassembled WGS sequence"/>
</dbReference>